<dbReference type="InterPro" id="IPR047048">
    <property type="entry name" value="TlyA"/>
</dbReference>
<dbReference type="CDD" id="cd00165">
    <property type="entry name" value="S4"/>
    <property type="match status" value="1"/>
</dbReference>
<evidence type="ECO:0000259" key="4">
    <source>
        <dbReference type="SMART" id="SM00363"/>
    </source>
</evidence>
<dbReference type="InterPro" id="IPR036986">
    <property type="entry name" value="S4_RNA-bd_sf"/>
</dbReference>
<evidence type="ECO:0000256" key="1">
    <source>
        <dbReference type="ARBA" id="ARBA00022884"/>
    </source>
</evidence>
<dbReference type="GO" id="GO:0003723">
    <property type="term" value="F:RNA binding"/>
    <property type="evidence" value="ECO:0007669"/>
    <property type="project" value="UniProtKB-KW"/>
</dbReference>
<accession>A0A1G9CX91</accession>
<dbReference type="SUPFAM" id="SSF55174">
    <property type="entry name" value="Alpha-L RNA-binding motif"/>
    <property type="match status" value="1"/>
</dbReference>
<dbReference type="EMBL" id="FNFL01000008">
    <property type="protein sequence ID" value="SDK56025.1"/>
    <property type="molecule type" value="Genomic_DNA"/>
</dbReference>
<dbReference type="PROSITE" id="PS50889">
    <property type="entry name" value="S4"/>
    <property type="match status" value="1"/>
</dbReference>
<dbReference type="InterPro" id="IPR002877">
    <property type="entry name" value="RNA_MeTrfase_FtsJ_dom"/>
</dbReference>
<dbReference type="PANTHER" id="PTHR32319:SF0">
    <property type="entry name" value="BACTERIAL HEMOLYSIN-LIKE PROTEIN"/>
    <property type="match status" value="1"/>
</dbReference>
<keyword evidence="1 3" id="KW-0694">RNA-binding</keyword>
<dbReference type="Gene3D" id="3.40.50.150">
    <property type="entry name" value="Vaccinia Virus protein VP39"/>
    <property type="match status" value="1"/>
</dbReference>
<evidence type="ECO:0000313" key="6">
    <source>
        <dbReference type="Proteomes" id="UP000198694"/>
    </source>
</evidence>
<dbReference type="SMART" id="SM00363">
    <property type="entry name" value="S4"/>
    <property type="match status" value="1"/>
</dbReference>
<gene>
    <name evidence="5" type="ORF">SAMN05216243_3578</name>
</gene>
<dbReference type="GO" id="GO:0008168">
    <property type="term" value="F:methyltransferase activity"/>
    <property type="evidence" value="ECO:0007669"/>
    <property type="project" value="UniProtKB-KW"/>
</dbReference>
<dbReference type="Pfam" id="PF01479">
    <property type="entry name" value="S4"/>
    <property type="match status" value="1"/>
</dbReference>
<dbReference type="PANTHER" id="PTHR32319">
    <property type="entry name" value="BACTERIAL HEMOLYSIN-LIKE PROTEIN"/>
    <property type="match status" value="1"/>
</dbReference>
<dbReference type="Gene3D" id="3.10.290.10">
    <property type="entry name" value="RNA-binding S4 domain"/>
    <property type="match status" value="1"/>
</dbReference>
<evidence type="ECO:0000256" key="2">
    <source>
        <dbReference type="ARBA" id="ARBA00029460"/>
    </source>
</evidence>
<protein>
    <submittedName>
        <fullName evidence="5">23S rRNA (Cytidine1920-2'-O)/16S rRNA (Cytidine1409-2'-O)-methyltransferase</fullName>
    </submittedName>
</protein>
<name>A0A1G9CX91_9BACI</name>
<dbReference type="SUPFAM" id="SSF53335">
    <property type="entry name" value="S-adenosyl-L-methionine-dependent methyltransferases"/>
    <property type="match status" value="1"/>
</dbReference>
<dbReference type="Pfam" id="PF01728">
    <property type="entry name" value="FtsJ"/>
    <property type="match status" value="1"/>
</dbReference>
<evidence type="ECO:0000256" key="3">
    <source>
        <dbReference type="PROSITE-ProRule" id="PRU00182"/>
    </source>
</evidence>
<dbReference type="InterPro" id="IPR029063">
    <property type="entry name" value="SAM-dependent_MTases_sf"/>
</dbReference>
<dbReference type="PIRSF" id="PIRSF005578">
    <property type="entry name" value="TlyA"/>
    <property type="match status" value="1"/>
</dbReference>
<reference evidence="5 6" key="1">
    <citation type="submission" date="2016-10" db="EMBL/GenBank/DDBJ databases">
        <authorList>
            <person name="de Groot N.N."/>
        </authorList>
    </citation>
    <scope>NUCLEOTIDE SEQUENCE [LARGE SCALE GENOMIC DNA]</scope>
    <source>
        <strain evidence="5 6">CGMCC 1.6502</strain>
    </source>
</reference>
<comment type="similarity">
    <text evidence="2">Belongs to the TlyA family.</text>
</comment>
<keyword evidence="6" id="KW-1185">Reference proteome</keyword>
<dbReference type="AlphaFoldDB" id="A0A1G9CX91"/>
<keyword evidence="5" id="KW-0489">Methyltransferase</keyword>
<dbReference type="InterPro" id="IPR004538">
    <property type="entry name" value="Hemolysin_A/TlyA"/>
</dbReference>
<dbReference type="InterPro" id="IPR002942">
    <property type="entry name" value="S4_RNA-bd"/>
</dbReference>
<dbReference type="OrthoDB" id="9784736at2"/>
<organism evidence="5 6">
    <name type="scientific">Sediminibacillus albus</name>
    <dbReference type="NCBI Taxonomy" id="407036"/>
    <lineage>
        <taxon>Bacteria</taxon>
        <taxon>Bacillati</taxon>
        <taxon>Bacillota</taxon>
        <taxon>Bacilli</taxon>
        <taxon>Bacillales</taxon>
        <taxon>Bacillaceae</taxon>
        <taxon>Sediminibacillus</taxon>
    </lineage>
</organism>
<sequence length="277" mass="30645">MIEVSKKTRLDTLLVDRELIETREKAKRSIMAGLVYSGQARLDKPGMKVDDDIPLTVKGKLFPYVGRGGLKLEKAIKHFSIDMSGKTVVDIGSSTGGFTDCALQNGATMSYAIDVGYNQLDWKLRNDARVEVMERTNFRYVTVDMFNRGLPDFASIDVSFISLKLILPVLATIIKAGGQVVALIKPQFEAGREQVGRKGIVRDAAVHQQVLHDVLSFALMQGFTFKGLTFSPITGGDGNIEFLAYLQWNGEKEGISVDDVEIDLVVEEAHQTHHKRA</sequence>
<keyword evidence="5" id="KW-0808">Transferase</keyword>
<dbReference type="Proteomes" id="UP000198694">
    <property type="component" value="Unassembled WGS sequence"/>
</dbReference>
<proteinExistence type="inferred from homology"/>
<dbReference type="NCBIfam" id="TIGR00478">
    <property type="entry name" value="tly"/>
    <property type="match status" value="1"/>
</dbReference>
<dbReference type="RefSeq" id="WP_093217152.1">
    <property type="nucleotide sequence ID" value="NZ_FNFL01000008.1"/>
</dbReference>
<dbReference type="STRING" id="407036.SAMN05216243_3578"/>
<evidence type="ECO:0000313" key="5">
    <source>
        <dbReference type="EMBL" id="SDK56025.1"/>
    </source>
</evidence>
<dbReference type="GO" id="GO:0032259">
    <property type="term" value="P:methylation"/>
    <property type="evidence" value="ECO:0007669"/>
    <property type="project" value="UniProtKB-KW"/>
</dbReference>
<feature type="domain" description="RNA-binding S4" evidence="4">
    <location>
        <begin position="8"/>
        <end position="67"/>
    </location>
</feature>